<dbReference type="GO" id="GO:0008270">
    <property type="term" value="F:zinc ion binding"/>
    <property type="evidence" value="ECO:0007669"/>
    <property type="project" value="InterPro"/>
</dbReference>
<dbReference type="SUPFAM" id="SSF50923">
    <property type="entry name" value="Hemopexin-like domain"/>
    <property type="match status" value="1"/>
</dbReference>
<feature type="active site" evidence="6">
    <location>
        <position position="66"/>
    </location>
</feature>
<keyword evidence="8" id="KW-0106">Calcium</keyword>
<evidence type="ECO:0000256" key="10">
    <source>
        <dbReference type="SAM" id="MobiDB-lite"/>
    </source>
</evidence>
<protein>
    <recommendedName>
        <fullName evidence="11">Peptidase metallopeptidase domain-containing protein</fullName>
    </recommendedName>
</protein>
<dbReference type="AlphaFoldDB" id="A0AAF3FK97"/>
<feature type="binding site" evidence="8">
    <location>
        <position position="42"/>
    </location>
    <ligand>
        <name>Ca(2+)</name>
        <dbReference type="ChEBI" id="CHEBI:29108"/>
        <label>3</label>
    </ligand>
</feature>
<organism evidence="12 13">
    <name type="scientific">Mesorhabditis belari</name>
    <dbReference type="NCBI Taxonomy" id="2138241"/>
    <lineage>
        <taxon>Eukaryota</taxon>
        <taxon>Metazoa</taxon>
        <taxon>Ecdysozoa</taxon>
        <taxon>Nematoda</taxon>
        <taxon>Chromadorea</taxon>
        <taxon>Rhabditida</taxon>
        <taxon>Rhabditina</taxon>
        <taxon>Rhabditomorpha</taxon>
        <taxon>Rhabditoidea</taxon>
        <taxon>Rhabditidae</taxon>
        <taxon>Mesorhabditinae</taxon>
        <taxon>Mesorhabditis</taxon>
    </lineage>
</organism>
<feature type="binding site" evidence="8">
    <location>
        <position position="40"/>
    </location>
    <ligand>
        <name>Ca(2+)</name>
        <dbReference type="ChEBI" id="CHEBI:29108"/>
        <label>1</label>
    </ligand>
</feature>
<feature type="binding site" evidence="8">
    <location>
        <position position="166"/>
    </location>
    <ligand>
        <name>Ca(2+)</name>
        <dbReference type="ChEBI" id="CHEBI:29108"/>
        <label>4</label>
    </ligand>
</feature>
<feature type="compositionally biased region" description="Basic and acidic residues" evidence="10">
    <location>
        <begin position="147"/>
        <end position="156"/>
    </location>
</feature>
<keyword evidence="3 7" id="KW-0479">Metal-binding</keyword>
<comment type="cofactor">
    <cofactor evidence="8">
        <name>Zn(2+)</name>
        <dbReference type="ChEBI" id="CHEBI:29105"/>
    </cofactor>
    <text evidence="8">Binds 2 Zn(2+) ions per subunit.</text>
</comment>
<feature type="binding site" evidence="7">
    <location>
        <position position="69"/>
    </location>
    <ligand>
        <name>Zn(2+)</name>
        <dbReference type="ChEBI" id="CHEBI:29105"/>
        <label>2</label>
        <note>catalytic</note>
    </ligand>
</feature>
<feature type="binding site" evidence="8">
    <location>
        <position position="259"/>
    </location>
    <ligand>
        <name>Ca(2+)</name>
        <dbReference type="ChEBI" id="CHEBI:29108"/>
        <label>5</label>
    </ligand>
</feature>
<dbReference type="Pfam" id="PF00413">
    <property type="entry name" value="Peptidase_M10"/>
    <property type="match status" value="1"/>
</dbReference>
<evidence type="ECO:0000313" key="13">
    <source>
        <dbReference type="WBParaSite" id="MBELARI_LOCUS7305"/>
    </source>
</evidence>
<feature type="binding site" evidence="8">
    <location>
        <position position="83"/>
    </location>
    <ligand>
        <name>Zn(2+)</name>
        <dbReference type="ChEBI" id="CHEBI:29105"/>
        <label>2</label>
        <note>catalytic</note>
    </ligand>
</feature>
<evidence type="ECO:0000313" key="12">
    <source>
        <dbReference type="Proteomes" id="UP000887575"/>
    </source>
</evidence>
<dbReference type="InterPro" id="IPR021190">
    <property type="entry name" value="Pept_M10A"/>
</dbReference>
<comment type="similarity">
    <text evidence="1">Belongs to the peptidase M10A family.</text>
</comment>
<dbReference type="GO" id="GO:0031012">
    <property type="term" value="C:extracellular matrix"/>
    <property type="evidence" value="ECO:0007669"/>
    <property type="project" value="InterPro"/>
</dbReference>
<reference evidence="13" key="1">
    <citation type="submission" date="2024-02" db="UniProtKB">
        <authorList>
            <consortium name="WormBaseParasite"/>
        </authorList>
    </citation>
    <scope>IDENTIFICATION</scope>
</reference>
<proteinExistence type="inferred from homology"/>
<feature type="binding site" evidence="7">
    <location>
        <position position="65"/>
    </location>
    <ligand>
        <name>Zn(2+)</name>
        <dbReference type="ChEBI" id="CHEBI:29105"/>
        <label>2</label>
        <note>catalytic</note>
    </ligand>
</feature>
<keyword evidence="2" id="KW-0645">Protease</keyword>
<feature type="binding site" evidence="8">
    <location>
        <position position="39"/>
    </location>
    <ligand>
        <name>Ca(2+)</name>
        <dbReference type="ChEBI" id="CHEBI:29108"/>
        <label>3</label>
    </ligand>
</feature>
<feature type="region of interest" description="Disordered" evidence="10">
    <location>
        <begin position="120"/>
        <end position="159"/>
    </location>
</feature>
<dbReference type="GO" id="GO:0030574">
    <property type="term" value="P:collagen catabolic process"/>
    <property type="evidence" value="ECO:0007669"/>
    <property type="project" value="TreeGrafter"/>
</dbReference>
<dbReference type="SMART" id="SM00235">
    <property type="entry name" value="ZnMc"/>
    <property type="match status" value="1"/>
</dbReference>
<dbReference type="InterPro" id="IPR001818">
    <property type="entry name" value="Pept_M10_metallopeptidase"/>
</dbReference>
<feature type="binding site" evidence="8">
    <location>
        <position position="19"/>
    </location>
    <ligand>
        <name>Ca(2+)</name>
        <dbReference type="ChEBI" id="CHEBI:29108"/>
        <label>3</label>
    </ligand>
</feature>
<keyword evidence="4" id="KW-0378">Hydrolase</keyword>
<dbReference type="PIRSF" id="PIRSF001191">
    <property type="entry name" value="Peptidase_M10A_matrix"/>
    <property type="match status" value="1"/>
</dbReference>
<feature type="binding site" evidence="8">
    <location>
        <position position="27"/>
    </location>
    <ligand>
        <name>Zn(2+)</name>
        <dbReference type="ChEBI" id="CHEBI:29105"/>
        <label>1</label>
    </ligand>
</feature>
<keyword evidence="12" id="KW-1185">Reference proteome</keyword>
<dbReference type="GO" id="GO:0004222">
    <property type="term" value="F:metalloendopeptidase activity"/>
    <property type="evidence" value="ECO:0007669"/>
    <property type="project" value="InterPro"/>
</dbReference>
<evidence type="ECO:0000256" key="2">
    <source>
        <dbReference type="ARBA" id="ARBA00022670"/>
    </source>
</evidence>
<feature type="binding site" evidence="7">
    <location>
        <position position="75"/>
    </location>
    <ligand>
        <name>Zn(2+)</name>
        <dbReference type="ChEBI" id="CHEBI:29105"/>
        <label>2</label>
        <note>catalytic</note>
    </ligand>
</feature>
<feature type="domain" description="Peptidase metallopeptidase" evidence="11">
    <location>
        <begin position="3"/>
        <end position="116"/>
    </location>
</feature>
<feature type="binding site" evidence="8">
    <location>
        <position position="11"/>
    </location>
    <ligand>
        <name>Zn(2+)</name>
        <dbReference type="ChEBI" id="CHEBI:29105"/>
        <label>1</label>
    </ligand>
</feature>
<sequence length="345" mass="39829">MTSIGFKVQQHRGCYYPFDGTGGVLAHALYPPNGQLHFDDDEKWTYKDAEKIRREYTDLLYVAIHEIGHTLGVDHLENKNSIMYFSYKEPIDVRGRYIEPTLHQVDIAAIQKIYGKRERAPAPALPTRRPANDEIEIGAADPVNHNGNDRPTDETPKSTSCPVKIDAIVADGSSTLIFDGNTLFIFNDQRRIVKQHLINEIFSDPPQQLEAAVLDHRMRKLIFFERGGTLHAYFHSNFFNRYLSAYKRRFDQYHHLTGAISFKSGAILLLDKNYKYATYDSRLGNSSEFKPIDFQNFPRNVRGAIKASHDESQLYLFTNNRVYLYNVDEEIVEKEQALSEWLNCR</sequence>
<evidence type="ECO:0000256" key="9">
    <source>
        <dbReference type="PIRSR" id="PIRSR621190-4"/>
    </source>
</evidence>
<dbReference type="InterPro" id="IPR006026">
    <property type="entry name" value="Peptidase_Metallo"/>
</dbReference>
<dbReference type="InterPro" id="IPR024079">
    <property type="entry name" value="MetalloPept_cat_dom_sf"/>
</dbReference>
<keyword evidence="5 7" id="KW-0862">Zinc</keyword>
<dbReference type="InterPro" id="IPR036375">
    <property type="entry name" value="Hemopexin-like_dom_sf"/>
</dbReference>
<dbReference type="PANTHER" id="PTHR10201">
    <property type="entry name" value="MATRIX METALLOPROTEINASE"/>
    <property type="match status" value="1"/>
</dbReference>
<dbReference type="WBParaSite" id="MBELARI_LOCUS7305">
    <property type="protein sequence ID" value="MBELARI_LOCUS7305"/>
    <property type="gene ID" value="MBELARI_LOCUS7305"/>
</dbReference>
<evidence type="ECO:0000256" key="6">
    <source>
        <dbReference type="PIRSR" id="PIRSR001191-1"/>
    </source>
</evidence>
<feature type="binding site" evidence="8">
    <location>
        <position position="212"/>
    </location>
    <ligand>
        <name>Ca(2+)</name>
        <dbReference type="ChEBI" id="CHEBI:29108"/>
        <label>5</label>
    </ligand>
</feature>
<dbReference type="GO" id="GO:0005615">
    <property type="term" value="C:extracellular space"/>
    <property type="evidence" value="ECO:0007669"/>
    <property type="project" value="TreeGrafter"/>
</dbReference>
<feature type="binding site" evidence="8">
    <location>
        <position position="37"/>
    </location>
    <ligand>
        <name>Zn(2+)</name>
        <dbReference type="ChEBI" id="CHEBI:29105"/>
        <label>1</label>
    </ligand>
</feature>
<accession>A0AAF3FK97</accession>
<comment type="cofactor">
    <cofactor evidence="8">
        <name>Ca(2+)</name>
        <dbReference type="ChEBI" id="CHEBI:29108"/>
    </cofactor>
    <text evidence="8">Can bind about 5 Ca(2+) ions per subunit.</text>
</comment>
<dbReference type="SUPFAM" id="SSF55486">
    <property type="entry name" value="Metalloproteases ('zincins'), catalytic domain"/>
    <property type="match status" value="1"/>
</dbReference>
<feature type="binding site" evidence="8">
    <location>
        <position position="20"/>
    </location>
    <ligand>
        <name>Ca(2+)</name>
        <dbReference type="ChEBI" id="CHEBI:29108"/>
        <label>3</label>
    </ligand>
</feature>
<dbReference type="Gene3D" id="2.110.10.10">
    <property type="entry name" value="Hemopexin-like domain"/>
    <property type="match status" value="1"/>
</dbReference>
<evidence type="ECO:0000256" key="3">
    <source>
        <dbReference type="ARBA" id="ARBA00022723"/>
    </source>
</evidence>
<evidence type="ECO:0000256" key="1">
    <source>
        <dbReference type="ARBA" id="ARBA00010370"/>
    </source>
</evidence>
<evidence type="ECO:0000259" key="11">
    <source>
        <dbReference type="SMART" id="SM00235"/>
    </source>
</evidence>
<feature type="binding site" evidence="8">
    <location>
        <position position="42"/>
    </location>
    <ligand>
        <name>Ca(2+)</name>
        <dbReference type="ChEBI" id="CHEBI:29108"/>
        <label>1</label>
    </ligand>
</feature>
<evidence type="ECO:0000256" key="7">
    <source>
        <dbReference type="PIRSR" id="PIRSR001191-2"/>
    </source>
</evidence>
<dbReference type="PANTHER" id="PTHR10201:SF329">
    <property type="entry name" value="MATRIX METALLOPROTEINASE-C"/>
    <property type="match status" value="1"/>
</dbReference>
<evidence type="ECO:0000256" key="4">
    <source>
        <dbReference type="ARBA" id="ARBA00022801"/>
    </source>
</evidence>
<dbReference type="PRINTS" id="PR00138">
    <property type="entry name" value="MATRIXIN"/>
</dbReference>
<name>A0AAF3FK97_9BILA</name>
<dbReference type="GO" id="GO:0006508">
    <property type="term" value="P:proteolysis"/>
    <property type="evidence" value="ECO:0007669"/>
    <property type="project" value="UniProtKB-KW"/>
</dbReference>
<dbReference type="GO" id="GO:0030198">
    <property type="term" value="P:extracellular matrix organization"/>
    <property type="evidence" value="ECO:0007669"/>
    <property type="project" value="TreeGrafter"/>
</dbReference>
<feature type="modified residue" description="Phosphotyrosine; by PKDCC" evidence="9">
    <location>
        <position position="242"/>
    </location>
</feature>
<evidence type="ECO:0000256" key="5">
    <source>
        <dbReference type="ARBA" id="ARBA00022833"/>
    </source>
</evidence>
<evidence type="ECO:0000256" key="8">
    <source>
        <dbReference type="PIRSR" id="PIRSR621190-2"/>
    </source>
</evidence>
<dbReference type="Proteomes" id="UP000887575">
    <property type="component" value="Unassembled WGS sequence"/>
</dbReference>
<feature type="binding site" evidence="8">
    <location>
        <position position="168"/>
    </location>
    <ligand>
        <name>Ca(2+)</name>
        <dbReference type="ChEBI" id="CHEBI:29108"/>
        <label>5</label>
    </ligand>
</feature>
<dbReference type="Gene3D" id="3.40.390.10">
    <property type="entry name" value="Collagenase (Catalytic Domain)"/>
    <property type="match status" value="1"/>
</dbReference>